<dbReference type="SMART" id="SM00346">
    <property type="entry name" value="HTH_ICLR"/>
    <property type="match status" value="1"/>
</dbReference>
<evidence type="ECO:0000256" key="3">
    <source>
        <dbReference type="ARBA" id="ARBA00023163"/>
    </source>
</evidence>
<evidence type="ECO:0000256" key="1">
    <source>
        <dbReference type="ARBA" id="ARBA00023015"/>
    </source>
</evidence>
<gene>
    <name evidence="6" type="ORF">Aple_020000</name>
</gene>
<dbReference type="Pfam" id="PF09339">
    <property type="entry name" value="HTH_IclR"/>
    <property type="match status" value="1"/>
</dbReference>
<comment type="caution">
    <text evidence="6">The sequence shown here is derived from an EMBL/GenBank/DDBJ whole genome shotgun (WGS) entry which is preliminary data.</text>
</comment>
<dbReference type="InterPro" id="IPR036390">
    <property type="entry name" value="WH_DNA-bd_sf"/>
</dbReference>
<keyword evidence="1" id="KW-0805">Transcription regulation</keyword>
<dbReference type="PROSITE" id="PS51078">
    <property type="entry name" value="ICLR_ED"/>
    <property type="match status" value="1"/>
</dbReference>
<dbReference type="EMBL" id="BLAF01000010">
    <property type="protein sequence ID" value="GES19104.1"/>
    <property type="molecule type" value="Genomic_DNA"/>
</dbReference>
<dbReference type="SUPFAM" id="SSF46785">
    <property type="entry name" value="Winged helix' DNA-binding domain"/>
    <property type="match status" value="1"/>
</dbReference>
<feature type="domain" description="IclR-ED" evidence="5">
    <location>
        <begin position="75"/>
        <end position="250"/>
    </location>
</feature>
<dbReference type="OrthoDB" id="4474362at2"/>
<dbReference type="RefSeq" id="WP_155344217.1">
    <property type="nucleotide sequence ID" value="NZ_BAAAHM010000018.1"/>
</dbReference>
<proteinExistence type="predicted"/>
<evidence type="ECO:0000259" key="5">
    <source>
        <dbReference type="PROSITE" id="PS51078"/>
    </source>
</evidence>
<dbReference type="Pfam" id="PF01614">
    <property type="entry name" value="IclR_C"/>
    <property type="match status" value="1"/>
</dbReference>
<name>A0A5M3XD12_9ACTN</name>
<dbReference type="GO" id="GO:0003700">
    <property type="term" value="F:DNA-binding transcription factor activity"/>
    <property type="evidence" value="ECO:0007669"/>
    <property type="project" value="TreeGrafter"/>
</dbReference>
<evidence type="ECO:0000313" key="7">
    <source>
        <dbReference type="Proteomes" id="UP000377595"/>
    </source>
</evidence>
<dbReference type="InterPro" id="IPR029016">
    <property type="entry name" value="GAF-like_dom_sf"/>
</dbReference>
<dbReference type="InterPro" id="IPR005471">
    <property type="entry name" value="Tscrpt_reg_IclR_N"/>
</dbReference>
<dbReference type="AlphaFoldDB" id="A0A5M3XD12"/>
<evidence type="ECO:0000259" key="4">
    <source>
        <dbReference type="PROSITE" id="PS51077"/>
    </source>
</evidence>
<dbReference type="PANTHER" id="PTHR30136">
    <property type="entry name" value="HELIX-TURN-HELIX TRANSCRIPTIONAL REGULATOR, ICLR FAMILY"/>
    <property type="match status" value="1"/>
</dbReference>
<keyword evidence="3" id="KW-0804">Transcription</keyword>
<keyword evidence="2" id="KW-0238">DNA-binding</keyword>
<feature type="domain" description="HTH iclR-type" evidence="4">
    <location>
        <begin position="12"/>
        <end position="74"/>
    </location>
</feature>
<sequence>MREFDEPGQADIQAVTRTSRILGLFNVDRTELVTADVAAALGLNRTTTHRYLTSMAAVGLLEPGSRHSSYMVGPLAMKLGAMATGSAGVLAIAPRSMAALSDELGATVALSLWASTGPMVVHVAEPQLAEAVLTVRVGTVLPFDTAQGVLFAAFLPPEATHADAKRARLKPAARAAFDEHLAQARETGLAVMRHRDVGIVAVAAPVFDAAGLCASLAVVGLAGTTTDAAVPERAGRLRETADRLTAGLGGQVPEFLLGIS</sequence>
<dbReference type="InterPro" id="IPR014757">
    <property type="entry name" value="Tscrpt_reg_IclR_C"/>
</dbReference>
<dbReference type="Gene3D" id="1.10.10.10">
    <property type="entry name" value="Winged helix-like DNA-binding domain superfamily/Winged helix DNA-binding domain"/>
    <property type="match status" value="1"/>
</dbReference>
<protein>
    <submittedName>
        <fullName evidence="6">Transcriptional regulator</fullName>
    </submittedName>
</protein>
<dbReference type="Proteomes" id="UP000377595">
    <property type="component" value="Unassembled WGS sequence"/>
</dbReference>
<accession>A0A5M3XD12</accession>
<dbReference type="GO" id="GO:0045892">
    <property type="term" value="P:negative regulation of DNA-templated transcription"/>
    <property type="evidence" value="ECO:0007669"/>
    <property type="project" value="TreeGrafter"/>
</dbReference>
<dbReference type="PROSITE" id="PS51077">
    <property type="entry name" value="HTH_ICLR"/>
    <property type="match status" value="1"/>
</dbReference>
<reference evidence="6 7" key="1">
    <citation type="submission" date="2019-10" db="EMBL/GenBank/DDBJ databases">
        <title>Whole genome shotgun sequence of Acrocarpospora pleiomorpha NBRC 16267.</title>
        <authorList>
            <person name="Ichikawa N."/>
            <person name="Kimura A."/>
            <person name="Kitahashi Y."/>
            <person name="Komaki H."/>
            <person name="Oguchi A."/>
        </authorList>
    </citation>
    <scope>NUCLEOTIDE SEQUENCE [LARGE SCALE GENOMIC DNA]</scope>
    <source>
        <strain evidence="6 7">NBRC 16267</strain>
    </source>
</reference>
<organism evidence="6 7">
    <name type="scientific">Acrocarpospora pleiomorpha</name>
    <dbReference type="NCBI Taxonomy" id="90975"/>
    <lineage>
        <taxon>Bacteria</taxon>
        <taxon>Bacillati</taxon>
        <taxon>Actinomycetota</taxon>
        <taxon>Actinomycetes</taxon>
        <taxon>Streptosporangiales</taxon>
        <taxon>Streptosporangiaceae</taxon>
        <taxon>Acrocarpospora</taxon>
    </lineage>
</organism>
<dbReference type="SUPFAM" id="SSF55781">
    <property type="entry name" value="GAF domain-like"/>
    <property type="match status" value="1"/>
</dbReference>
<keyword evidence="7" id="KW-1185">Reference proteome</keyword>
<evidence type="ECO:0000313" key="6">
    <source>
        <dbReference type="EMBL" id="GES19104.1"/>
    </source>
</evidence>
<dbReference type="GO" id="GO:0003677">
    <property type="term" value="F:DNA binding"/>
    <property type="evidence" value="ECO:0007669"/>
    <property type="project" value="UniProtKB-KW"/>
</dbReference>
<dbReference type="InterPro" id="IPR036388">
    <property type="entry name" value="WH-like_DNA-bd_sf"/>
</dbReference>
<dbReference type="PANTHER" id="PTHR30136:SF8">
    <property type="entry name" value="TRANSCRIPTIONAL REGULATORY PROTEIN"/>
    <property type="match status" value="1"/>
</dbReference>
<evidence type="ECO:0000256" key="2">
    <source>
        <dbReference type="ARBA" id="ARBA00023125"/>
    </source>
</evidence>
<dbReference type="Gene3D" id="3.30.450.40">
    <property type="match status" value="1"/>
</dbReference>
<dbReference type="InterPro" id="IPR050707">
    <property type="entry name" value="HTH_MetabolicPath_Reg"/>
</dbReference>